<dbReference type="InterPro" id="IPR011990">
    <property type="entry name" value="TPR-like_helical_dom_sf"/>
</dbReference>
<keyword evidence="1" id="KW-0677">Repeat</keyword>
<dbReference type="Pfam" id="PF13181">
    <property type="entry name" value="TPR_8"/>
    <property type="match status" value="2"/>
</dbReference>
<evidence type="ECO:0000313" key="5">
    <source>
        <dbReference type="Proteomes" id="UP000578449"/>
    </source>
</evidence>
<dbReference type="PANTHER" id="PTHR44858:SF1">
    <property type="entry name" value="UDP-N-ACETYLGLUCOSAMINE--PEPTIDE N-ACETYLGLUCOSAMINYLTRANSFERASE SPINDLY-RELATED"/>
    <property type="match status" value="1"/>
</dbReference>
<name>A0A840PAQ6_9ACTN</name>
<protein>
    <submittedName>
        <fullName evidence="4">Tetratricopeptide (TPR) repeat protein</fullName>
    </submittedName>
</protein>
<dbReference type="Pfam" id="PF13432">
    <property type="entry name" value="TPR_16"/>
    <property type="match status" value="1"/>
</dbReference>
<feature type="repeat" description="TPR" evidence="3">
    <location>
        <begin position="379"/>
        <end position="412"/>
    </location>
</feature>
<sequence>MLRALVPGALARHPGEVAARHIEIRSVAPDLRELVPVPDETLDARLAEDERILVPAPRRSLRLANGITEFVRACAPRRSVLVVENVHEADATDRELLIVLARRIDPELLTVVACAGGPAPEAFRGRTAYAPPVPEPDLAFGAEAARAYVDSDGSEDDPRIVAAYEALDPGERAALHDRRAEELIRNGEPGAELGAIPYHREHGGDPGGAGAAALWAAVDHCVTEGFLDAVADLGMRGLAVVAEDSDLWWRFLQRTATAMAGLGRHDEAWRLWNRARRVSTKPAVHAAAAYGSAMLDARHPDPAQRDLDRAMGWINTAIAISTLLPDRADRAFKLGFDRNGRALIELRLGRPEAALELVESAIDLAVRDLPPGRHLQHRMVLLANRAQLLAGRGQTKEALEDYNAAIALDPAFPDYYLERGNLLFRLGMLDGALNDYEAAIRLSPPLPEAYYNRAELRIALGEQDAALADLGRVIELDPGYLDAYINRAGLWAMAGRPAEARADVTAGFAIDPRNAHLWSVLGQVETAEGNHEEAERAFGEALRADPGLGTAWANRGILRFEAGDAAGAVADLSRAIELADAEERAGLLFNRATALRALGREQEAAADLRLAFDLDPEDPDIREALGR</sequence>
<keyword evidence="2 3" id="KW-0802">TPR repeat</keyword>
<dbReference type="InterPro" id="IPR050498">
    <property type="entry name" value="Ycf3"/>
</dbReference>
<organism evidence="4 5">
    <name type="scientific">Thermocatellispora tengchongensis</name>
    <dbReference type="NCBI Taxonomy" id="1073253"/>
    <lineage>
        <taxon>Bacteria</taxon>
        <taxon>Bacillati</taxon>
        <taxon>Actinomycetota</taxon>
        <taxon>Actinomycetes</taxon>
        <taxon>Streptosporangiales</taxon>
        <taxon>Streptosporangiaceae</taxon>
        <taxon>Thermocatellispora</taxon>
    </lineage>
</organism>
<keyword evidence="5" id="KW-1185">Reference proteome</keyword>
<evidence type="ECO:0000256" key="2">
    <source>
        <dbReference type="ARBA" id="ARBA00022803"/>
    </source>
</evidence>
<proteinExistence type="predicted"/>
<accession>A0A840PAQ6</accession>
<dbReference type="EMBL" id="JACHGN010000014">
    <property type="protein sequence ID" value="MBB5136342.1"/>
    <property type="molecule type" value="Genomic_DNA"/>
</dbReference>
<evidence type="ECO:0000313" key="4">
    <source>
        <dbReference type="EMBL" id="MBB5136342.1"/>
    </source>
</evidence>
<evidence type="ECO:0000256" key="1">
    <source>
        <dbReference type="ARBA" id="ARBA00022737"/>
    </source>
</evidence>
<dbReference type="Pfam" id="PF13414">
    <property type="entry name" value="TPR_11"/>
    <property type="match status" value="1"/>
</dbReference>
<dbReference type="AlphaFoldDB" id="A0A840PAQ6"/>
<reference evidence="4 5" key="1">
    <citation type="submission" date="2020-08" db="EMBL/GenBank/DDBJ databases">
        <title>Genomic Encyclopedia of Type Strains, Phase IV (KMG-IV): sequencing the most valuable type-strain genomes for metagenomic binning, comparative biology and taxonomic classification.</title>
        <authorList>
            <person name="Goeker M."/>
        </authorList>
    </citation>
    <scope>NUCLEOTIDE SEQUENCE [LARGE SCALE GENOMIC DNA]</scope>
    <source>
        <strain evidence="4 5">DSM 45615</strain>
    </source>
</reference>
<dbReference type="Proteomes" id="UP000578449">
    <property type="component" value="Unassembled WGS sequence"/>
</dbReference>
<dbReference type="PROSITE" id="PS50005">
    <property type="entry name" value="TPR"/>
    <property type="match status" value="4"/>
</dbReference>
<evidence type="ECO:0000256" key="3">
    <source>
        <dbReference type="PROSITE-ProRule" id="PRU00339"/>
    </source>
</evidence>
<dbReference type="Gene3D" id="1.25.40.10">
    <property type="entry name" value="Tetratricopeptide repeat domain"/>
    <property type="match status" value="4"/>
</dbReference>
<dbReference type="RefSeq" id="WP_246518916.1">
    <property type="nucleotide sequence ID" value="NZ_BAABIX010000047.1"/>
</dbReference>
<feature type="repeat" description="TPR" evidence="3">
    <location>
        <begin position="413"/>
        <end position="446"/>
    </location>
</feature>
<dbReference type="SUPFAM" id="SSF48452">
    <property type="entry name" value="TPR-like"/>
    <property type="match status" value="2"/>
</dbReference>
<dbReference type="PANTHER" id="PTHR44858">
    <property type="entry name" value="TETRATRICOPEPTIDE REPEAT PROTEIN 6"/>
    <property type="match status" value="1"/>
</dbReference>
<dbReference type="InterPro" id="IPR019734">
    <property type="entry name" value="TPR_rpt"/>
</dbReference>
<feature type="repeat" description="TPR" evidence="3">
    <location>
        <begin position="447"/>
        <end position="480"/>
    </location>
</feature>
<dbReference type="SMART" id="SM00028">
    <property type="entry name" value="TPR"/>
    <property type="match status" value="8"/>
</dbReference>
<comment type="caution">
    <text evidence="4">The sequence shown here is derived from an EMBL/GenBank/DDBJ whole genome shotgun (WGS) entry which is preliminary data.</text>
</comment>
<feature type="repeat" description="TPR" evidence="3">
    <location>
        <begin position="515"/>
        <end position="548"/>
    </location>
</feature>
<gene>
    <name evidence="4" type="ORF">HNP84_006089</name>
</gene>